<dbReference type="AlphaFoldDB" id="A0A8I0MJM2"/>
<protein>
    <submittedName>
        <fullName evidence="1">DUF935 domain-containing protein</fullName>
    </submittedName>
</protein>
<sequence>MARGIWVTPNEFVSFAEPKKTLSQEIASRDRSMDFFAMGMYLPNPDPILKAQGRDIKLYRELRSDPLVGGCIRRRKAAVKSLERGAEQGNAPVRVFRFIQDMLEDIDISRVIGEMTDAVLYGYQPCEIMWQRSAKSWTVADIVSKPPEWFQFDDVNGLRFRAKDAGLLGEQVPPYKFVVPRQDATYDNPYGFPDLSMCFWPVTFKKGGWKFWVRFAEKYGSPWVIGKHPRGTPDGEIDNLLDSLEEMIEDAVAAIPDDSSVDIKEASGKGDSSDIFCGMITEARSEIAMALLGQNQTTEANSNRASALAGLEVTDDIRDGDAEIVEGAINQVIRTAVSLNFGPNVSAPVWRLWEQSTVDKVQAERDERLTRAGVIFTPQYWKREYQLKDGDIDETPPSERQQKGMLPLSFAEAIDADIQAQDQLDEALDILMNGGTLNGTLEPLLEPLFKRVKDGVNPSELLGELAELYPQMNADDLQERLARILFVANIWGRLHERNPG</sequence>
<dbReference type="EMBL" id="VKME01000008">
    <property type="protein sequence ID" value="MBE0128178.1"/>
    <property type="molecule type" value="Genomic_DNA"/>
</dbReference>
<reference evidence="1" key="1">
    <citation type="submission" date="2019-07" db="EMBL/GenBank/DDBJ databases">
        <title>KPC-2 carbapenem resistent Enterobacterales isolates from Germany.</title>
        <authorList>
            <person name="Yao Y."/>
            <person name="Falgenhauer L."/>
            <person name="Imirzalioglu C."/>
            <person name="Chakraborty T."/>
        </authorList>
    </citation>
    <scope>NUCLEOTIDE SEQUENCE</scope>
    <source>
        <strain evidence="1">CA13304</strain>
    </source>
</reference>
<dbReference type="Pfam" id="PF06074">
    <property type="entry name" value="Portal_Mu"/>
    <property type="match status" value="1"/>
</dbReference>
<evidence type="ECO:0000313" key="2">
    <source>
        <dbReference type="Proteomes" id="UP000656723"/>
    </source>
</evidence>
<name>A0A8I0MJM2_CITAM</name>
<organism evidence="1 2">
    <name type="scientific">Citrobacter amalonaticus</name>
    <dbReference type="NCBI Taxonomy" id="35703"/>
    <lineage>
        <taxon>Bacteria</taxon>
        <taxon>Pseudomonadati</taxon>
        <taxon>Pseudomonadota</taxon>
        <taxon>Gammaproteobacteria</taxon>
        <taxon>Enterobacterales</taxon>
        <taxon>Enterobacteriaceae</taxon>
        <taxon>Citrobacter</taxon>
    </lineage>
</organism>
<dbReference type="InterPro" id="IPR009279">
    <property type="entry name" value="Portal_Mu"/>
</dbReference>
<evidence type="ECO:0000313" key="1">
    <source>
        <dbReference type="EMBL" id="MBE0128178.1"/>
    </source>
</evidence>
<accession>A0A8I0MJM2</accession>
<dbReference type="RefSeq" id="WP_192478271.1">
    <property type="nucleotide sequence ID" value="NZ_VKME01000008.1"/>
</dbReference>
<gene>
    <name evidence="1" type="ORF">FOT72_09175</name>
</gene>
<comment type="caution">
    <text evidence="1">The sequence shown here is derived from an EMBL/GenBank/DDBJ whole genome shotgun (WGS) entry which is preliminary data.</text>
</comment>
<proteinExistence type="predicted"/>
<dbReference type="Proteomes" id="UP000656723">
    <property type="component" value="Unassembled WGS sequence"/>
</dbReference>